<proteinExistence type="predicted"/>
<dbReference type="AlphaFoldDB" id="A0A8J7K9M8"/>
<evidence type="ECO:0000313" key="1">
    <source>
        <dbReference type="EMBL" id="MBF0596395.1"/>
    </source>
</evidence>
<protein>
    <submittedName>
        <fullName evidence="1">Uncharacterized protein</fullName>
    </submittedName>
</protein>
<sequence>MKEGTILYIYDYVFENGQSKNKYFLVIKDIEKHNSILISLPSSKDYIPATTQVEHGCIDLSTVANQTSYCFKAGQIVTEDTSFSFDLNTFLYGAYLTILETQSFKEKYPVEGVHYDYIGKLYDNELQAVIKCFKEADSVKNKYKKLL</sequence>
<reference evidence="1" key="1">
    <citation type="submission" date="2020-10" db="EMBL/GenBank/DDBJ databases">
        <authorList>
            <person name="Lu T."/>
            <person name="Wang Q."/>
            <person name="Han X."/>
        </authorList>
    </citation>
    <scope>NUCLEOTIDE SEQUENCE</scope>
    <source>
        <strain evidence="1">WQ 117</strain>
    </source>
</reference>
<name>A0A8J7K9M8_9FLAO</name>
<keyword evidence="2" id="KW-1185">Reference proteome</keyword>
<evidence type="ECO:0000313" key="2">
    <source>
        <dbReference type="Proteomes" id="UP000608754"/>
    </source>
</evidence>
<dbReference type="EMBL" id="JADGIK010000002">
    <property type="protein sequence ID" value="MBF0596395.1"/>
    <property type="molecule type" value="Genomic_DNA"/>
</dbReference>
<dbReference type="Proteomes" id="UP000608754">
    <property type="component" value="Unassembled WGS sequence"/>
</dbReference>
<comment type="caution">
    <text evidence="1">The sequence shown here is derived from an EMBL/GenBank/DDBJ whole genome shotgun (WGS) entry which is preliminary data.</text>
</comment>
<accession>A0A8J7K9M8</accession>
<organism evidence="1 2">
    <name type="scientific">Faecalibacter rhinopitheci</name>
    <dbReference type="NCBI Taxonomy" id="2779678"/>
    <lineage>
        <taxon>Bacteria</taxon>
        <taxon>Pseudomonadati</taxon>
        <taxon>Bacteroidota</taxon>
        <taxon>Flavobacteriia</taxon>
        <taxon>Flavobacteriales</taxon>
        <taxon>Weeksellaceae</taxon>
        <taxon>Faecalibacter</taxon>
    </lineage>
</organism>
<dbReference type="RefSeq" id="WP_194181932.1">
    <property type="nucleotide sequence ID" value="NZ_JADGIK010000002.1"/>
</dbReference>
<gene>
    <name evidence="1" type="ORF">IM532_02770</name>
</gene>